<proteinExistence type="predicted"/>
<dbReference type="Proteomes" id="UP000030765">
    <property type="component" value="Unassembled WGS sequence"/>
</dbReference>
<accession>A0A084VCK1</accession>
<organism evidence="2">
    <name type="scientific">Anopheles sinensis</name>
    <name type="common">Mosquito</name>
    <dbReference type="NCBI Taxonomy" id="74873"/>
    <lineage>
        <taxon>Eukaryota</taxon>
        <taxon>Metazoa</taxon>
        <taxon>Ecdysozoa</taxon>
        <taxon>Arthropoda</taxon>
        <taxon>Hexapoda</taxon>
        <taxon>Insecta</taxon>
        <taxon>Pterygota</taxon>
        <taxon>Neoptera</taxon>
        <taxon>Endopterygota</taxon>
        <taxon>Diptera</taxon>
        <taxon>Nematocera</taxon>
        <taxon>Culicoidea</taxon>
        <taxon>Culicidae</taxon>
        <taxon>Anophelinae</taxon>
        <taxon>Anopheles</taxon>
    </lineage>
</organism>
<evidence type="ECO:0000313" key="4">
    <source>
        <dbReference type="Proteomes" id="UP000030765"/>
    </source>
</evidence>
<feature type="compositionally biased region" description="Polar residues" evidence="1">
    <location>
        <begin position="90"/>
        <end position="111"/>
    </location>
</feature>
<evidence type="ECO:0000313" key="2">
    <source>
        <dbReference type="EMBL" id="KFB35695.1"/>
    </source>
</evidence>
<dbReference type="EMBL" id="ATLV01010805">
    <property type="status" value="NOT_ANNOTATED_CDS"/>
    <property type="molecule type" value="Genomic_DNA"/>
</dbReference>
<reference evidence="3" key="2">
    <citation type="submission" date="2020-05" db="UniProtKB">
        <authorList>
            <consortium name="EnsemblMetazoa"/>
        </authorList>
    </citation>
    <scope>IDENTIFICATION</scope>
</reference>
<name>A0A084VCK1_ANOSI</name>
<dbReference type="EnsemblMetazoa" id="ASIC002592-RA">
    <property type="protein sequence ID" value="ASIC002592-PA"/>
    <property type="gene ID" value="ASIC002592"/>
</dbReference>
<evidence type="ECO:0000256" key="1">
    <source>
        <dbReference type="SAM" id="MobiDB-lite"/>
    </source>
</evidence>
<feature type="region of interest" description="Disordered" evidence="1">
    <location>
        <begin position="79"/>
        <end position="128"/>
    </location>
</feature>
<reference evidence="2 4" key="1">
    <citation type="journal article" date="2014" name="BMC Genomics">
        <title>Genome sequence of Anopheles sinensis provides insight into genetics basis of mosquito competence for malaria parasites.</title>
        <authorList>
            <person name="Zhou D."/>
            <person name="Zhang D."/>
            <person name="Ding G."/>
            <person name="Shi L."/>
            <person name="Hou Q."/>
            <person name="Ye Y."/>
            <person name="Xu Y."/>
            <person name="Zhou H."/>
            <person name="Xiong C."/>
            <person name="Li S."/>
            <person name="Yu J."/>
            <person name="Hong S."/>
            <person name="Yu X."/>
            <person name="Zou P."/>
            <person name="Chen C."/>
            <person name="Chang X."/>
            <person name="Wang W."/>
            <person name="Lv Y."/>
            <person name="Sun Y."/>
            <person name="Ma L."/>
            <person name="Shen B."/>
            <person name="Zhu C."/>
        </authorList>
    </citation>
    <scope>NUCLEOTIDE SEQUENCE [LARGE SCALE GENOMIC DNA]</scope>
</reference>
<dbReference type="AlphaFoldDB" id="A0A084VCK1"/>
<dbReference type="VEuPathDB" id="VectorBase:ASIC002592"/>
<gene>
    <name evidence="2" type="ORF">ZHAS_00002592</name>
</gene>
<dbReference type="OrthoDB" id="7743431at2759"/>
<feature type="compositionally biased region" description="Polar residues" evidence="1">
    <location>
        <begin position="532"/>
        <end position="570"/>
    </location>
</feature>
<sequence length="645" mass="67618">MVATYVNGDILLQSKIADNQLLVVKRVKDTSLPKIVKVQGGIKMAEDGTIMKATDTISTKTTSASSISTSDRRLIKNDISEQSEAGGITTVPNSNTVNSSGDATVPSGSSSHIERKGTSNSPCLSDGSKLEHMQVNGAVGTFIRKIIKLGNVSPSITSGNSGVVSTTTQRTYTSQMAKTDSLSTTNLSIADESTKTETAVTETSTVSALANRTVVPVQPCIGPIKSLQNIVKVKDFGFIKTSTAQSKMANSSNACSLRNIVKLTRLDDGTLVMKLPSPSKPESQSVEGVPMKRCAAPHTNAAKTEISEGNKLNAPAGVVRVLESKIVDTSAFQQKLATKKQILPGKPFHTVVIRPTEPNVSNADAAKSTVVEVTKSKAPIGVMRVLKTGPINTSSFISPSKTIVSSSIERSVPNSSASQPTVTGVNQTKAPNEFVRIVKPGIYNTSASPSKTDLAKPSAKEVSNAKIPAAFVRVANGGILHTSVSPAISTATVLTAPNPPETIIGTNHIAASTSKSATVTSMKRSAPISNAAKPTSTGPRPSSAAVNQVQSTTIDKPNGNTHKQSATSNSITTNMRVPATTASTSGATMVTSSKQVVPETAPPSSSPSSLFPVWDKYRFDLSSTKDISLMTPFIDRCWSWCHVNQ</sequence>
<keyword evidence="4" id="KW-1185">Reference proteome</keyword>
<evidence type="ECO:0000313" key="3">
    <source>
        <dbReference type="EnsemblMetazoa" id="ASIC002592-PA"/>
    </source>
</evidence>
<protein>
    <submittedName>
        <fullName evidence="2 3">Uncharacterized protein</fullName>
    </submittedName>
</protein>
<feature type="region of interest" description="Disordered" evidence="1">
    <location>
        <begin position="523"/>
        <end position="570"/>
    </location>
</feature>
<dbReference type="EMBL" id="KE524615">
    <property type="protein sequence ID" value="KFB35695.1"/>
    <property type="molecule type" value="Genomic_DNA"/>
</dbReference>